<comment type="cofactor">
    <cofactor evidence="1">
        <name>Mn(2+)</name>
        <dbReference type="ChEBI" id="CHEBI:29035"/>
    </cofactor>
</comment>
<evidence type="ECO:0000256" key="5">
    <source>
        <dbReference type="ARBA" id="ARBA00022695"/>
    </source>
</evidence>
<reference evidence="24 25" key="1">
    <citation type="submission" date="2016-10" db="EMBL/GenBank/DDBJ databases">
        <authorList>
            <person name="de Groot N.N."/>
        </authorList>
    </citation>
    <scope>NUCLEOTIDE SEQUENCE [LARGE SCALE GENOMIC DNA]</scope>
    <source>
        <strain evidence="24 25">CGMCC 1.7727</strain>
    </source>
</reference>
<evidence type="ECO:0000256" key="13">
    <source>
        <dbReference type="ARBA" id="ARBA00022932"/>
    </source>
</evidence>
<dbReference type="InterPro" id="IPR014145">
    <property type="entry name" value="LigD_pol_dom"/>
</dbReference>
<dbReference type="GO" id="GO:0003910">
    <property type="term" value="F:DNA ligase (ATP) activity"/>
    <property type="evidence" value="ECO:0007669"/>
    <property type="project" value="UniProtKB-EC"/>
</dbReference>
<keyword evidence="3" id="KW-0436">Ligase</keyword>
<dbReference type="Gene3D" id="3.90.920.10">
    <property type="entry name" value="DNA primase, PRIM domain"/>
    <property type="match status" value="1"/>
</dbReference>
<keyword evidence="9" id="KW-0227">DNA damage</keyword>
<keyword evidence="10" id="KW-0378">Hydrolase</keyword>
<evidence type="ECO:0000256" key="18">
    <source>
        <dbReference type="ARBA" id="ARBA00023268"/>
    </source>
</evidence>
<gene>
    <name evidence="24" type="ORF">SAMN04487944_101568</name>
</gene>
<dbReference type="GO" id="GO:0006310">
    <property type="term" value="P:DNA recombination"/>
    <property type="evidence" value="ECO:0007669"/>
    <property type="project" value="UniProtKB-KW"/>
</dbReference>
<keyword evidence="4" id="KW-0808">Transferase</keyword>
<keyword evidence="7" id="KW-0479">Metal-binding</keyword>
<evidence type="ECO:0000256" key="11">
    <source>
        <dbReference type="ARBA" id="ARBA00022839"/>
    </source>
</evidence>
<dbReference type="GO" id="GO:0046872">
    <property type="term" value="F:metal ion binding"/>
    <property type="evidence" value="ECO:0007669"/>
    <property type="project" value="UniProtKB-KW"/>
</dbReference>
<dbReference type="EC" id="6.5.1.1" evidence="2"/>
<evidence type="ECO:0000256" key="20">
    <source>
        <dbReference type="ARBA" id="ARBA00034003"/>
    </source>
</evidence>
<accession>A0A1H9M5P5</accession>
<dbReference type="NCBIfam" id="TIGR02776">
    <property type="entry name" value="NHEJ_ligase_prk"/>
    <property type="match status" value="1"/>
</dbReference>
<dbReference type="Pfam" id="PF21686">
    <property type="entry name" value="LigD_Prim-Pol"/>
    <property type="match status" value="1"/>
</dbReference>
<evidence type="ECO:0000313" key="25">
    <source>
        <dbReference type="Proteomes" id="UP000199687"/>
    </source>
</evidence>
<comment type="catalytic activity">
    <reaction evidence="20">
        <text>ATP + (deoxyribonucleotide)n-3'-hydroxyl + 5'-phospho-(deoxyribonucleotide)m = (deoxyribonucleotide)n+m + AMP + diphosphate.</text>
        <dbReference type="EC" id="6.5.1.1"/>
    </reaction>
</comment>
<dbReference type="PANTHER" id="PTHR42705">
    <property type="entry name" value="BIFUNCTIONAL NON-HOMOLOGOUS END JOINING PROTEIN LIGD"/>
    <property type="match status" value="1"/>
</dbReference>
<keyword evidence="11" id="KW-0269">Exonuclease</keyword>
<evidence type="ECO:0000313" key="24">
    <source>
        <dbReference type="EMBL" id="SER19006.1"/>
    </source>
</evidence>
<evidence type="ECO:0000256" key="7">
    <source>
        <dbReference type="ARBA" id="ARBA00022723"/>
    </source>
</evidence>
<dbReference type="AlphaFoldDB" id="A0A1H9M5P5"/>
<comment type="similarity">
    <text evidence="21">In the C-terminal section; belongs to the ATP-dependent DNA ligase family.</text>
</comment>
<dbReference type="RefSeq" id="WP_175480331.1">
    <property type="nucleotide sequence ID" value="NZ_FOGL01000001.1"/>
</dbReference>
<keyword evidence="17" id="KW-0464">Manganese</keyword>
<organism evidence="24 25">
    <name type="scientific">Gracilibacillus ureilyticus</name>
    <dbReference type="NCBI Taxonomy" id="531814"/>
    <lineage>
        <taxon>Bacteria</taxon>
        <taxon>Bacillati</taxon>
        <taxon>Bacillota</taxon>
        <taxon>Bacilli</taxon>
        <taxon>Bacillales</taxon>
        <taxon>Bacillaceae</taxon>
        <taxon>Gracilibacillus</taxon>
    </lineage>
</organism>
<evidence type="ECO:0000256" key="17">
    <source>
        <dbReference type="ARBA" id="ARBA00023211"/>
    </source>
</evidence>
<dbReference type="GO" id="GO:0005524">
    <property type="term" value="F:ATP binding"/>
    <property type="evidence" value="ECO:0007669"/>
    <property type="project" value="UniProtKB-KW"/>
</dbReference>
<evidence type="ECO:0000256" key="3">
    <source>
        <dbReference type="ARBA" id="ARBA00022598"/>
    </source>
</evidence>
<evidence type="ECO:0000256" key="21">
    <source>
        <dbReference type="ARBA" id="ARBA00049981"/>
    </source>
</evidence>
<dbReference type="GO" id="GO:0003677">
    <property type="term" value="F:DNA binding"/>
    <property type="evidence" value="ECO:0007669"/>
    <property type="project" value="UniProtKB-KW"/>
</dbReference>
<evidence type="ECO:0000256" key="14">
    <source>
        <dbReference type="ARBA" id="ARBA00023125"/>
    </source>
</evidence>
<dbReference type="SUPFAM" id="SSF56747">
    <property type="entry name" value="Prim-pol domain"/>
    <property type="match status" value="1"/>
</dbReference>
<dbReference type="Gene3D" id="3.30.470.30">
    <property type="entry name" value="DNA ligase/mRNA capping enzyme"/>
    <property type="match status" value="1"/>
</dbReference>
<dbReference type="Pfam" id="PF01068">
    <property type="entry name" value="DNA_ligase_A_M"/>
    <property type="match status" value="1"/>
</dbReference>
<protein>
    <recommendedName>
        <fullName evidence="2">DNA ligase (ATP)</fullName>
        <ecNumber evidence="2">6.5.1.1</ecNumber>
    </recommendedName>
    <alternativeName>
        <fullName evidence="19">NHEJ DNA polymerase</fullName>
    </alternativeName>
</protein>
<dbReference type="InterPro" id="IPR016059">
    <property type="entry name" value="DNA_ligase_ATP-dep_CS"/>
</dbReference>
<evidence type="ECO:0000256" key="2">
    <source>
        <dbReference type="ARBA" id="ARBA00012727"/>
    </source>
</evidence>
<keyword evidence="15" id="KW-0233">DNA recombination</keyword>
<sequence>MWQPMLPTRVDQVKENTDWIYEIKYDGFRCGLEWTETEIHLWSRNNHNLTKQFPEIISWCQQNQKYIKELLPLFLDGELVILRTAYHSVFSQVQQRSRMKNMKKIKMISEDRPATYIGFDVINYKGKSVKSKPLTERKQLLHNIFRTFPSASNLLAQRVAEIRYFDSLKEIEQVIFLHQSEGMVAKRKQSNYMPGKRTDVWLKVKNYRNIQGVIVGWDAENDYFHTAVFENQQCTALGKVKNGIGTKDQKTLTTFIRQKGSKQGSSKWKIDPSICVEINCLDANNQEIREPNFGKFRFDLDPEECTDKRVRLQLAQIPEKLELTKPEKLLFSNHTKQDLIIYFRHVAPFLLPRLKDKHLTVIRYPDGIIEESFYQKHPSRHEPDFIETDGKYILCNNLESLLWFANHGAIEYHIPFHKKDTDYPDELVFDLDPPSLDEFPLAVLAAKLIRELLTYKGFESFVKTSGKTGLQVHAPLDEPMNFEQTREFMHAIAHVLVTKYPDSFTTERMIKNRGKRLYLDYVQHAPKKTIIAPYSTRATKGATVATPLFWEELNDELDPRIFTIDTIPQRLNEKGCPFLIGGCTNTE</sequence>
<keyword evidence="5" id="KW-0548">Nucleotidyltransferase</keyword>
<dbReference type="SUPFAM" id="SSF56091">
    <property type="entry name" value="DNA ligase/mRNA capping enzyme, catalytic domain"/>
    <property type="match status" value="1"/>
</dbReference>
<keyword evidence="6" id="KW-0540">Nuclease</keyword>
<dbReference type="CDD" id="cd07906">
    <property type="entry name" value="Adenylation_DNA_ligase_LigD_LigC"/>
    <property type="match status" value="1"/>
</dbReference>
<dbReference type="Proteomes" id="UP000199687">
    <property type="component" value="Unassembled WGS sequence"/>
</dbReference>
<keyword evidence="14" id="KW-0238">DNA-binding</keyword>
<evidence type="ECO:0000259" key="23">
    <source>
        <dbReference type="PROSITE" id="PS50160"/>
    </source>
</evidence>
<keyword evidence="18" id="KW-0511">Multifunctional enzyme</keyword>
<dbReference type="GO" id="GO:0006281">
    <property type="term" value="P:DNA repair"/>
    <property type="evidence" value="ECO:0007669"/>
    <property type="project" value="UniProtKB-KW"/>
</dbReference>
<dbReference type="GO" id="GO:0004527">
    <property type="term" value="F:exonuclease activity"/>
    <property type="evidence" value="ECO:0007669"/>
    <property type="project" value="UniProtKB-KW"/>
</dbReference>
<evidence type="ECO:0000256" key="4">
    <source>
        <dbReference type="ARBA" id="ARBA00022679"/>
    </source>
</evidence>
<evidence type="ECO:0000256" key="22">
    <source>
        <dbReference type="ARBA" id="ARBA00049990"/>
    </source>
</evidence>
<proteinExistence type="inferred from homology"/>
<keyword evidence="13" id="KW-0239">DNA-directed DNA polymerase</keyword>
<dbReference type="GO" id="GO:0003887">
    <property type="term" value="F:DNA-directed DNA polymerase activity"/>
    <property type="evidence" value="ECO:0007669"/>
    <property type="project" value="UniProtKB-KW"/>
</dbReference>
<dbReference type="NCBIfam" id="TIGR02779">
    <property type="entry name" value="NHEJ_ligase_lig"/>
    <property type="match status" value="1"/>
</dbReference>
<keyword evidence="12" id="KW-0067">ATP-binding</keyword>
<evidence type="ECO:0000256" key="1">
    <source>
        <dbReference type="ARBA" id="ARBA00001936"/>
    </source>
</evidence>
<dbReference type="PROSITE" id="PS00697">
    <property type="entry name" value="DNA_LIGASE_A1"/>
    <property type="match status" value="1"/>
</dbReference>
<dbReference type="InterPro" id="IPR052171">
    <property type="entry name" value="NHEJ_LigD"/>
</dbReference>
<evidence type="ECO:0000256" key="16">
    <source>
        <dbReference type="ARBA" id="ARBA00023204"/>
    </source>
</evidence>
<evidence type="ECO:0000256" key="8">
    <source>
        <dbReference type="ARBA" id="ARBA00022741"/>
    </source>
</evidence>
<dbReference type="InterPro" id="IPR012310">
    <property type="entry name" value="DNA_ligase_ATP-dep_cent"/>
</dbReference>
<dbReference type="Gene3D" id="2.40.50.140">
    <property type="entry name" value="Nucleic acid-binding proteins"/>
    <property type="match status" value="1"/>
</dbReference>
<dbReference type="STRING" id="531814.SAMN04487944_101568"/>
<evidence type="ECO:0000256" key="19">
    <source>
        <dbReference type="ARBA" id="ARBA00029943"/>
    </source>
</evidence>
<keyword evidence="16" id="KW-0234">DNA repair</keyword>
<dbReference type="InterPro" id="IPR014143">
    <property type="entry name" value="NHEJ_ligase_prk"/>
</dbReference>
<dbReference type="EMBL" id="FOGL01000001">
    <property type="protein sequence ID" value="SER19006.1"/>
    <property type="molecule type" value="Genomic_DNA"/>
</dbReference>
<dbReference type="NCBIfam" id="TIGR02778">
    <property type="entry name" value="ligD_pol"/>
    <property type="match status" value="1"/>
</dbReference>
<name>A0A1H9M5P5_9BACI</name>
<dbReference type="PROSITE" id="PS50160">
    <property type="entry name" value="DNA_LIGASE_A3"/>
    <property type="match status" value="1"/>
</dbReference>
<comment type="similarity">
    <text evidence="22">In the N-terminal section; belongs to the LigD polymerase family.</text>
</comment>
<evidence type="ECO:0000256" key="12">
    <source>
        <dbReference type="ARBA" id="ARBA00022840"/>
    </source>
</evidence>
<evidence type="ECO:0000256" key="9">
    <source>
        <dbReference type="ARBA" id="ARBA00022763"/>
    </source>
</evidence>
<keyword evidence="25" id="KW-1185">Reference proteome</keyword>
<evidence type="ECO:0000256" key="10">
    <source>
        <dbReference type="ARBA" id="ARBA00022801"/>
    </source>
</evidence>
<dbReference type="InterPro" id="IPR012340">
    <property type="entry name" value="NA-bd_OB-fold"/>
</dbReference>
<dbReference type="PANTHER" id="PTHR42705:SF2">
    <property type="entry name" value="BIFUNCTIONAL NON-HOMOLOGOUS END JOINING PROTEIN LIGD"/>
    <property type="match status" value="1"/>
</dbReference>
<feature type="domain" description="ATP-dependent DNA ligase family profile" evidence="23">
    <location>
        <begin position="119"/>
        <end position="205"/>
    </location>
</feature>
<dbReference type="InterPro" id="IPR014146">
    <property type="entry name" value="LigD_ligase_dom"/>
</dbReference>
<evidence type="ECO:0000256" key="6">
    <source>
        <dbReference type="ARBA" id="ARBA00022722"/>
    </source>
</evidence>
<keyword evidence="8" id="KW-0547">Nucleotide-binding</keyword>
<evidence type="ECO:0000256" key="15">
    <source>
        <dbReference type="ARBA" id="ARBA00023172"/>
    </source>
</evidence>